<organism evidence="13 14">
    <name type="scientific">Candidatus Gemmiger excrementavium</name>
    <dbReference type="NCBI Taxonomy" id="2838608"/>
    <lineage>
        <taxon>Bacteria</taxon>
        <taxon>Bacillati</taxon>
        <taxon>Bacillota</taxon>
        <taxon>Clostridia</taxon>
        <taxon>Eubacteriales</taxon>
        <taxon>Gemmiger</taxon>
    </lineage>
</organism>
<proteinExistence type="inferred from homology"/>
<comment type="similarity">
    <text evidence="2">Belongs to the asparagine synthetase family.</text>
</comment>
<dbReference type="GO" id="GO:0005524">
    <property type="term" value="F:ATP binding"/>
    <property type="evidence" value="ECO:0007669"/>
    <property type="project" value="UniProtKB-KW"/>
</dbReference>
<evidence type="ECO:0000259" key="12">
    <source>
        <dbReference type="PROSITE" id="PS51278"/>
    </source>
</evidence>
<dbReference type="EMBL" id="DXBO01000007">
    <property type="protein sequence ID" value="HIZ47117.1"/>
    <property type="molecule type" value="Genomic_DNA"/>
</dbReference>
<comment type="catalytic activity">
    <reaction evidence="8">
        <text>L-aspartate + L-glutamine + ATP + H2O = L-asparagine + L-glutamate + AMP + diphosphate + H(+)</text>
        <dbReference type="Rhea" id="RHEA:12228"/>
        <dbReference type="ChEBI" id="CHEBI:15377"/>
        <dbReference type="ChEBI" id="CHEBI:15378"/>
        <dbReference type="ChEBI" id="CHEBI:29985"/>
        <dbReference type="ChEBI" id="CHEBI:29991"/>
        <dbReference type="ChEBI" id="CHEBI:30616"/>
        <dbReference type="ChEBI" id="CHEBI:33019"/>
        <dbReference type="ChEBI" id="CHEBI:58048"/>
        <dbReference type="ChEBI" id="CHEBI:58359"/>
        <dbReference type="ChEBI" id="CHEBI:456215"/>
        <dbReference type="EC" id="6.3.5.4"/>
    </reaction>
</comment>
<dbReference type="PROSITE" id="PS51278">
    <property type="entry name" value="GATASE_TYPE_2"/>
    <property type="match status" value="1"/>
</dbReference>
<feature type="binding site" evidence="10">
    <location>
        <position position="103"/>
    </location>
    <ligand>
        <name>L-glutamine</name>
        <dbReference type="ChEBI" id="CHEBI:58359"/>
    </ligand>
</feature>
<dbReference type="GO" id="GO:0005829">
    <property type="term" value="C:cytosol"/>
    <property type="evidence" value="ECO:0007669"/>
    <property type="project" value="TreeGrafter"/>
</dbReference>
<evidence type="ECO:0000256" key="11">
    <source>
        <dbReference type="PIRSR" id="PIRSR001589-3"/>
    </source>
</evidence>
<evidence type="ECO:0000256" key="7">
    <source>
        <dbReference type="ARBA" id="ARBA00022962"/>
    </source>
</evidence>
<evidence type="ECO:0000256" key="4">
    <source>
        <dbReference type="ARBA" id="ARBA00022741"/>
    </source>
</evidence>
<feature type="domain" description="Glutamine amidotransferase type-2" evidence="12">
    <location>
        <begin position="2"/>
        <end position="217"/>
    </location>
</feature>
<dbReference type="Proteomes" id="UP000824031">
    <property type="component" value="Unassembled WGS sequence"/>
</dbReference>
<evidence type="ECO:0000313" key="13">
    <source>
        <dbReference type="EMBL" id="HIZ47117.1"/>
    </source>
</evidence>
<dbReference type="Gene3D" id="3.40.50.620">
    <property type="entry name" value="HUPs"/>
    <property type="match status" value="1"/>
</dbReference>
<evidence type="ECO:0000256" key="6">
    <source>
        <dbReference type="ARBA" id="ARBA00022888"/>
    </source>
</evidence>
<dbReference type="AlphaFoldDB" id="A0A9D2F119"/>
<comment type="caution">
    <text evidence="13">The sequence shown here is derived from an EMBL/GenBank/DDBJ whole genome shotgun (WGS) entry which is preliminary data.</text>
</comment>
<dbReference type="CDD" id="cd00712">
    <property type="entry name" value="AsnB"/>
    <property type="match status" value="1"/>
</dbReference>
<dbReference type="InterPro" id="IPR017932">
    <property type="entry name" value="GATase_2_dom"/>
</dbReference>
<dbReference type="PIRSF" id="PIRSF001589">
    <property type="entry name" value="Asn_synthetase_glu-h"/>
    <property type="match status" value="1"/>
</dbReference>
<feature type="binding site" evidence="10">
    <location>
        <begin position="379"/>
        <end position="380"/>
    </location>
    <ligand>
        <name>ATP</name>
        <dbReference type="ChEBI" id="CHEBI:30616"/>
    </ligand>
</feature>
<reference evidence="13" key="2">
    <citation type="submission" date="2021-04" db="EMBL/GenBank/DDBJ databases">
        <authorList>
            <person name="Gilroy R."/>
        </authorList>
    </citation>
    <scope>NUCLEOTIDE SEQUENCE</scope>
    <source>
        <strain evidence="13">3436</strain>
    </source>
</reference>
<evidence type="ECO:0000256" key="8">
    <source>
        <dbReference type="ARBA" id="ARBA00048741"/>
    </source>
</evidence>
<protein>
    <recommendedName>
        <fullName evidence="3">asparagine synthase (glutamine-hydrolyzing)</fullName>
        <ecNumber evidence="3">6.3.5.4</ecNumber>
    </recommendedName>
</protein>
<evidence type="ECO:0000256" key="5">
    <source>
        <dbReference type="ARBA" id="ARBA00022840"/>
    </source>
</evidence>
<feature type="binding site" evidence="10">
    <location>
        <position position="296"/>
    </location>
    <ligand>
        <name>ATP</name>
        <dbReference type="ChEBI" id="CHEBI:30616"/>
    </ligand>
</feature>
<dbReference type="InterPro" id="IPR006426">
    <property type="entry name" value="Asn_synth_AEB"/>
</dbReference>
<dbReference type="CDD" id="cd01991">
    <property type="entry name" value="Asn_synthase_B_C"/>
    <property type="match status" value="1"/>
</dbReference>
<name>A0A9D2F119_9FIRM</name>
<keyword evidence="5 10" id="KW-0067">ATP-binding</keyword>
<evidence type="ECO:0000256" key="9">
    <source>
        <dbReference type="PIRSR" id="PIRSR001589-1"/>
    </source>
</evidence>
<dbReference type="SUPFAM" id="SSF52402">
    <property type="entry name" value="Adenine nucleotide alpha hydrolases-like"/>
    <property type="match status" value="1"/>
</dbReference>
<dbReference type="InterPro" id="IPR051786">
    <property type="entry name" value="ASN_synthetase/amidase"/>
</dbReference>
<dbReference type="InterPro" id="IPR001962">
    <property type="entry name" value="Asn_synthase"/>
</dbReference>
<accession>A0A9D2F119</accession>
<gene>
    <name evidence="13" type="primary">asnB</name>
    <name evidence="13" type="ORF">H9810_00155</name>
</gene>
<keyword evidence="4 10" id="KW-0547">Nucleotide-binding</keyword>
<dbReference type="GO" id="GO:0006529">
    <property type="term" value="P:asparagine biosynthetic process"/>
    <property type="evidence" value="ECO:0007669"/>
    <property type="project" value="UniProtKB-KW"/>
</dbReference>
<reference evidence="13" key="1">
    <citation type="journal article" date="2021" name="PeerJ">
        <title>Extensive microbial diversity within the chicken gut microbiome revealed by metagenomics and culture.</title>
        <authorList>
            <person name="Gilroy R."/>
            <person name="Ravi A."/>
            <person name="Getino M."/>
            <person name="Pursley I."/>
            <person name="Horton D.L."/>
            <person name="Alikhan N.F."/>
            <person name="Baker D."/>
            <person name="Gharbi K."/>
            <person name="Hall N."/>
            <person name="Watson M."/>
            <person name="Adriaenssens E.M."/>
            <person name="Foster-Nyarko E."/>
            <person name="Jarju S."/>
            <person name="Secka A."/>
            <person name="Antonio M."/>
            <person name="Oren A."/>
            <person name="Chaudhuri R.R."/>
            <person name="La Ragione R."/>
            <person name="Hildebrand F."/>
            <person name="Pallen M.J."/>
        </authorList>
    </citation>
    <scope>NUCLEOTIDE SEQUENCE</scope>
    <source>
        <strain evidence="13">3436</strain>
    </source>
</reference>
<evidence type="ECO:0000313" key="14">
    <source>
        <dbReference type="Proteomes" id="UP000824031"/>
    </source>
</evidence>
<keyword evidence="9" id="KW-0028">Amino-acid biosynthesis</keyword>
<dbReference type="InterPro" id="IPR014729">
    <property type="entry name" value="Rossmann-like_a/b/a_fold"/>
</dbReference>
<keyword evidence="6 9" id="KW-0061">Asparagine biosynthesis</keyword>
<dbReference type="PANTHER" id="PTHR43284:SF1">
    <property type="entry name" value="ASPARAGINE SYNTHETASE"/>
    <property type="match status" value="1"/>
</dbReference>
<dbReference type="GO" id="GO:0004066">
    <property type="term" value="F:asparagine synthase (glutamine-hydrolyzing) activity"/>
    <property type="evidence" value="ECO:0007669"/>
    <property type="project" value="UniProtKB-EC"/>
</dbReference>
<comment type="pathway">
    <text evidence="1">Amino-acid biosynthesis; L-asparagine biosynthesis; L-asparagine from L-aspartate (L-Gln route): step 1/1.</text>
</comment>
<evidence type="ECO:0000256" key="10">
    <source>
        <dbReference type="PIRSR" id="PIRSR001589-2"/>
    </source>
</evidence>
<keyword evidence="13" id="KW-0436">Ligase</keyword>
<dbReference type="NCBIfam" id="TIGR01536">
    <property type="entry name" value="asn_synth_AEB"/>
    <property type="match status" value="1"/>
</dbReference>
<dbReference type="Pfam" id="PF00733">
    <property type="entry name" value="Asn_synthase"/>
    <property type="match status" value="1"/>
</dbReference>
<dbReference type="SUPFAM" id="SSF56235">
    <property type="entry name" value="N-terminal nucleophile aminohydrolases (Ntn hydrolases)"/>
    <property type="match status" value="1"/>
</dbReference>
<dbReference type="Gene3D" id="3.60.20.10">
    <property type="entry name" value="Glutamine Phosphoribosylpyrophosphate, subunit 1, domain 1"/>
    <property type="match status" value="1"/>
</dbReference>
<dbReference type="Pfam" id="PF13537">
    <property type="entry name" value="GATase_7"/>
    <property type="match status" value="1"/>
</dbReference>
<dbReference type="PANTHER" id="PTHR43284">
    <property type="entry name" value="ASPARAGINE SYNTHETASE (GLUTAMINE-HYDROLYZING)"/>
    <property type="match status" value="1"/>
</dbReference>
<dbReference type="InterPro" id="IPR029055">
    <property type="entry name" value="Ntn_hydrolases_N"/>
</dbReference>
<feature type="active site" description="For GATase activity" evidence="9">
    <location>
        <position position="2"/>
    </location>
</feature>
<sequence>MCGIAGQVGRDPRAIQGNYGVYCAMQRTLARRGPDQRGMYISGRAALIHARLAVVDLENGCQPMQLDWQGESYTLVYNGELYNTYELRAALQNRGHHFAGHSDTEVVLHAYAEWGTNCIDRFNGIFAFAVWAVRAGTLFLARDRCGVKPLFYAQTKDSLIFGSEIKTLLAHPAVPPRVDAEGLAQVLLLGPGRVPGSGVFQNVRELLPGQCAWYEADTGRLTSRRYWQLVDHEHPDDFAATARKVRDLLLDAIQRQLVSDVPVATFLSGGLDSSLISAVADANFTARGKTLHTFSVGYKDNKRYFRETKFQPGADAPFIRRMNEVLHAQHHWVSLDTSDLVPALYDAVEARDLPGMADVDASLLAFCRRIKPCATVALSGECADEIFGGYPWYRDPAVRERYGFPWAQSTAYRASFIKPGVLGSIDPAEFVDRHYRTTLEQTSVRPGLSATEQRMRQMVNLNFTWFMQTLLDRKDRMSMYSGLEVRVPFCDYRIAEYLYSVPWEFKDYQGKEKGLLREAMQGVLPQEVLWRKKSPYPKTWNPAYLAAVSKELNTVLEDPAAPLLRVVRTDALEQLLASGADNPVPWYGQLMTTPQTIAWFVQLNHWLQTYRVELV</sequence>
<evidence type="ECO:0000256" key="2">
    <source>
        <dbReference type="ARBA" id="ARBA00005752"/>
    </source>
</evidence>
<evidence type="ECO:0000256" key="1">
    <source>
        <dbReference type="ARBA" id="ARBA00005187"/>
    </source>
</evidence>
<dbReference type="InterPro" id="IPR033738">
    <property type="entry name" value="AsnB_N"/>
</dbReference>
<feature type="site" description="Important for beta-aspartyl-AMP intermediate formation" evidence="11">
    <location>
        <position position="381"/>
    </location>
</feature>
<evidence type="ECO:0000256" key="3">
    <source>
        <dbReference type="ARBA" id="ARBA00012737"/>
    </source>
</evidence>
<dbReference type="EC" id="6.3.5.4" evidence="3"/>
<keyword evidence="7 9" id="KW-0315">Glutamine amidotransferase</keyword>